<evidence type="ECO:0000313" key="8">
    <source>
        <dbReference type="EMBL" id="CAF0807011.1"/>
    </source>
</evidence>
<feature type="transmembrane region" description="Helical" evidence="6">
    <location>
        <begin position="125"/>
        <end position="146"/>
    </location>
</feature>
<dbReference type="GO" id="GO:0016020">
    <property type="term" value="C:membrane"/>
    <property type="evidence" value="ECO:0007669"/>
    <property type="project" value="UniProtKB-SubCell"/>
</dbReference>
<dbReference type="InterPro" id="IPR050846">
    <property type="entry name" value="TLCD"/>
</dbReference>
<gene>
    <name evidence="8" type="ORF">OXX778_LOCUS6772</name>
</gene>
<dbReference type="Pfam" id="PF03798">
    <property type="entry name" value="TRAM_LAG1_CLN8"/>
    <property type="match status" value="1"/>
</dbReference>
<dbReference type="GO" id="GO:0055088">
    <property type="term" value="P:lipid homeostasis"/>
    <property type="evidence" value="ECO:0007669"/>
    <property type="project" value="TreeGrafter"/>
</dbReference>
<dbReference type="PROSITE" id="PS50922">
    <property type="entry name" value="TLC"/>
    <property type="match status" value="1"/>
</dbReference>
<feature type="domain" description="TLC" evidence="7">
    <location>
        <begin position="52"/>
        <end position="253"/>
    </location>
</feature>
<feature type="transmembrane region" description="Helical" evidence="6">
    <location>
        <begin position="181"/>
        <end position="204"/>
    </location>
</feature>
<dbReference type="GO" id="GO:0005783">
    <property type="term" value="C:endoplasmic reticulum"/>
    <property type="evidence" value="ECO:0007669"/>
    <property type="project" value="TreeGrafter"/>
</dbReference>
<dbReference type="OrthoDB" id="10266980at2759"/>
<name>A0A813SZY7_9BILA</name>
<feature type="transmembrane region" description="Helical" evidence="6">
    <location>
        <begin position="224"/>
        <end position="241"/>
    </location>
</feature>
<accession>A0A813SZY7</accession>
<sequence length="341" mass="40259">MLRIVDESSFKFNDEYLAIIGYSYMTFMALFSFVLPKVSNKLFGSYERLSSSQKIEWNTRATSTIFSLIVSIICSYILIIEKGLSASPLLYDSELVKTNISIVIGYVLYDLTIMVLNFRMIGDFFTIFHHFLSLFGYYNSLAYSVMPYFANFRLIVEFSTPLVNMRWFLYACGYPKDSIHFFLNGISMTLVFFMARVMIIPIYWFKVYSVIDSPLWLKLKYFRHLMVVTCFFLDIINIYWFKKMFKGAVIVWSTNWQYYEKNHKNQQIEKLKSKLVNNFVYQSTLNGLNLVANPGRFIGIGFMERLSVPRIVFDIFRNNTNNNRETETHRDDDIDEKNKNC</sequence>
<dbReference type="PANTHER" id="PTHR13439:SF0">
    <property type="entry name" value="TOPOISOMERASE I DAMAGE AFFECTED PROTEIN 4"/>
    <property type="match status" value="1"/>
</dbReference>
<feature type="transmembrane region" description="Helical" evidence="6">
    <location>
        <begin position="100"/>
        <end position="118"/>
    </location>
</feature>
<dbReference type="SMART" id="SM00724">
    <property type="entry name" value="TLC"/>
    <property type="match status" value="1"/>
</dbReference>
<keyword evidence="3 6" id="KW-1133">Transmembrane helix</keyword>
<feature type="transmembrane region" description="Helical" evidence="6">
    <location>
        <begin position="16"/>
        <end position="36"/>
    </location>
</feature>
<keyword evidence="2 5" id="KW-0812">Transmembrane</keyword>
<evidence type="ECO:0000256" key="2">
    <source>
        <dbReference type="ARBA" id="ARBA00022692"/>
    </source>
</evidence>
<evidence type="ECO:0000259" key="7">
    <source>
        <dbReference type="PROSITE" id="PS50922"/>
    </source>
</evidence>
<dbReference type="AlphaFoldDB" id="A0A813SZY7"/>
<dbReference type="EMBL" id="CAJNOC010000823">
    <property type="protein sequence ID" value="CAF0807011.1"/>
    <property type="molecule type" value="Genomic_DNA"/>
</dbReference>
<comment type="caution">
    <text evidence="8">The sequence shown here is derived from an EMBL/GenBank/DDBJ whole genome shotgun (WGS) entry which is preliminary data.</text>
</comment>
<evidence type="ECO:0000256" key="3">
    <source>
        <dbReference type="ARBA" id="ARBA00022989"/>
    </source>
</evidence>
<comment type="subcellular location">
    <subcellularLocation>
        <location evidence="1">Membrane</location>
        <topology evidence="1">Multi-pass membrane protein</topology>
    </subcellularLocation>
</comment>
<dbReference type="PANTHER" id="PTHR13439">
    <property type="entry name" value="CT120 PROTEIN"/>
    <property type="match status" value="1"/>
</dbReference>
<evidence type="ECO:0000256" key="4">
    <source>
        <dbReference type="ARBA" id="ARBA00023136"/>
    </source>
</evidence>
<keyword evidence="4 5" id="KW-0472">Membrane</keyword>
<proteinExistence type="predicted"/>
<evidence type="ECO:0000256" key="5">
    <source>
        <dbReference type="PROSITE-ProRule" id="PRU00205"/>
    </source>
</evidence>
<dbReference type="Proteomes" id="UP000663879">
    <property type="component" value="Unassembled WGS sequence"/>
</dbReference>
<reference evidence="8" key="1">
    <citation type="submission" date="2021-02" db="EMBL/GenBank/DDBJ databases">
        <authorList>
            <person name="Nowell W R."/>
        </authorList>
    </citation>
    <scope>NUCLEOTIDE SEQUENCE</scope>
    <source>
        <strain evidence="8">Ploen Becks lab</strain>
    </source>
</reference>
<evidence type="ECO:0000256" key="6">
    <source>
        <dbReference type="SAM" id="Phobius"/>
    </source>
</evidence>
<protein>
    <recommendedName>
        <fullName evidence="7">TLC domain-containing protein</fullName>
    </recommendedName>
</protein>
<evidence type="ECO:0000313" key="9">
    <source>
        <dbReference type="Proteomes" id="UP000663879"/>
    </source>
</evidence>
<organism evidence="8 9">
    <name type="scientific">Brachionus calyciflorus</name>
    <dbReference type="NCBI Taxonomy" id="104777"/>
    <lineage>
        <taxon>Eukaryota</taxon>
        <taxon>Metazoa</taxon>
        <taxon>Spiralia</taxon>
        <taxon>Gnathifera</taxon>
        <taxon>Rotifera</taxon>
        <taxon>Eurotatoria</taxon>
        <taxon>Monogononta</taxon>
        <taxon>Pseudotrocha</taxon>
        <taxon>Ploima</taxon>
        <taxon>Brachionidae</taxon>
        <taxon>Brachionus</taxon>
    </lineage>
</organism>
<keyword evidence="9" id="KW-1185">Reference proteome</keyword>
<feature type="transmembrane region" description="Helical" evidence="6">
    <location>
        <begin position="57"/>
        <end position="80"/>
    </location>
</feature>
<evidence type="ECO:0000256" key="1">
    <source>
        <dbReference type="ARBA" id="ARBA00004141"/>
    </source>
</evidence>
<dbReference type="InterPro" id="IPR006634">
    <property type="entry name" value="TLC-dom"/>
</dbReference>